<evidence type="ECO:0000313" key="6">
    <source>
        <dbReference type="Proteomes" id="UP000279236"/>
    </source>
</evidence>
<dbReference type="Gene3D" id="1.20.1250.20">
    <property type="entry name" value="MFS general substrate transporter like domains"/>
    <property type="match status" value="1"/>
</dbReference>
<dbReference type="GO" id="GO:0016020">
    <property type="term" value="C:membrane"/>
    <property type="evidence" value="ECO:0007669"/>
    <property type="project" value="UniProtKB-SubCell"/>
</dbReference>
<dbReference type="InterPro" id="IPR005828">
    <property type="entry name" value="MFS_sugar_transport-like"/>
</dbReference>
<gene>
    <name evidence="5" type="ORF">EHS24_001830</name>
</gene>
<dbReference type="OrthoDB" id="4142200at2759"/>
<reference evidence="5 6" key="1">
    <citation type="submission" date="2018-11" db="EMBL/GenBank/DDBJ databases">
        <title>Genome sequence of Apiotrichum porosum DSM 27194.</title>
        <authorList>
            <person name="Aliyu H."/>
            <person name="Gorte O."/>
            <person name="Ochsenreither K."/>
        </authorList>
    </citation>
    <scope>NUCLEOTIDE SEQUENCE [LARGE SCALE GENOMIC DNA]</scope>
    <source>
        <strain evidence="5 6">DSM 27194</strain>
    </source>
</reference>
<dbReference type="RefSeq" id="XP_028474054.1">
    <property type="nucleotide sequence ID" value="XM_028617591.1"/>
</dbReference>
<keyword evidence="4" id="KW-0472">Membrane</keyword>
<evidence type="ECO:0000313" key="5">
    <source>
        <dbReference type="EMBL" id="RSH78907.1"/>
    </source>
</evidence>
<name>A0A427XJI7_9TREE</name>
<comment type="caution">
    <text evidence="5">The sequence shown here is derived from an EMBL/GenBank/DDBJ whole genome shotgun (WGS) entry which is preliminary data.</text>
</comment>
<evidence type="ECO:0008006" key="7">
    <source>
        <dbReference type="Google" id="ProtNLM"/>
    </source>
</evidence>
<organism evidence="5 6">
    <name type="scientific">Apiotrichum porosum</name>
    <dbReference type="NCBI Taxonomy" id="105984"/>
    <lineage>
        <taxon>Eukaryota</taxon>
        <taxon>Fungi</taxon>
        <taxon>Dikarya</taxon>
        <taxon>Basidiomycota</taxon>
        <taxon>Agaricomycotina</taxon>
        <taxon>Tremellomycetes</taxon>
        <taxon>Trichosporonales</taxon>
        <taxon>Trichosporonaceae</taxon>
        <taxon>Apiotrichum</taxon>
    </lineage>
</organism>
<accession>A0A427XJI7</accession>
<comment type="subcellular location">
    <subcellularLocation>
        <location evidence="1">Membrane</location>
    </subcellularLocation>
</comment>
<evidence type="ECO:0000256" key="3">
    <source>
        <dbReference type="ARBA" id="ARBA00022989"/>
    </source>
</evidence>
<dbReference type="GO" id="GO:0022857">
    <property type="term" value="F:transmembrane transporter activity"/>
    <property type="evidence" value="ECO:0007669"/>
    <property type="project" value="InterPro"/>
</dbReference>
<keyword evidence="3" id="KW-1133">Transmembrane helix</keyword>
<evidence type="ECO:0000256" key="4">
    <source>
        <dbReference type="ARBA" id="ARBA00023136"/>
    </source>
</evidence>
<dbReference type="Pfam" id="PF00083">
    <property type="entry name" value="Sugar_tr"/>
    <property type="match status" value="1"/>
</dbReference>
<keyword evidence="6" id="KW-1185">Reference proteome</keyword>
<evidence type="ECO:0000256" key="2">
    <source>
        <dbReference type="ARBA" id="ARBA00022692"/>
    </source>
</evidence>
<sequence length="108" mass="12325">MTIPRRQCFEGYVITNRRVGIPNSLRCSMALTYPLIILINYAPESPWFLSQKGCVEEATSVIIRIQKKGSKVDDLQDTIAMMIRTDGHEKMVSAGTTYWDCFKGSYLR</sequence>
<dbReference type="InterPro" id="IPR036259">
    <property type="entry name" value="MFS_trans_sf"/>
</dbReference>
<dbReference type="GeneID" id="39586373"/>
<protein>
    <recommendedName>
        <fullName evidence="7">Major facilitator superfamily (MFS) profile domain-containing protein</fullName>
    </recommendedName>
</protein>
<proteinExistence type="predicted"/>
<dbReference type="EMBL" id="RSCE01000011">
    <property type="protein sequence ID" value="RSH78907.1"/>
    <property type="molecule type" value="Genomic_DNA"/>
</dbReference>
<keyword evidence="2" id="KW-0812">Transmembrane</keyword>
<dbReference type="Proteomes" id="UP000279236">
    <property type="component" value="Unassembled WGS sequence"/>
</dbReference>
<dbReference type="AlphaFoldDB" id="A0A427XJI7"/>
<evidence type="ECO:0000256" key="1">
    <source>
        <dbReference type="ARBA" id="ARBA00004370"/>
    </source>
</evidence>